<dbReference type="InterPro" id="IPR036390">
    <property type="entry name" value="WH_DNA-bd_sf"/>
</dbReference>
<dbReference type="AlphaFoldDB" id="A1HNP2"/>
<evidence type="ECO:0000313" key="2">
    <source>
        <dbReference type="Proteomes" id="UP000005139"/>
    </source>
</evidence>
<reference evidence="1 2" key="2">
    <citation type="submission" date="2007-01" db="EMBL/GenBank/DDBJ databases">
        <title>Sequencing of the draft genome and assembly of Thermosinus carboxydivorans Nor1.</title>
        <authorList>
            <consortium name="US DOE Joint Genome Institute (JGI-PGF)"/>
            <person name="Copeland A."/>
            <person name="Lucas S."/>
            <person name="Lapidus A."/>
            <person name="Barry K."/>
            <person name="Glavina del Rio T."/>
            <person name="Dalin E."/>
            <person name="Tice H."/>
            <person name="Bruce D."/>
            <person name="Pitluck S."/>
            <person name="Richardson P."/>
        </authorList>
    </citation>
    <scope>NUCLEOTIDE SEQUENCE [LARGE SCALE GENOMIC DNA]</scope>
    <source>
        <strain evidence="1 2">Nor1</strain>
    </source>
</reference>
<protein>
    <submittedName>
        <fullName evidence="1">Uncharacterized protein</fullName>
    </submittedName>
</protein>
<dbReference type="EMBL" id="AAWL01000003">
    <property type="protein sequence ID" value="EAX48398.1"/>
    <property type="molecule type" value="Genomic_DNA"/>
</dbReference>
<dbReference type="OrthoDB" id="3035632at2"/>
<keyword evidence="2" id="KW-1185">Reference proteome</keyword>
<name>A1HNP2_9FIRM</name>
<gene>
    <name evidence="1" type="ORF">TcarDRAFT_2348</name>
</gene>
<evidence type="ECO:0000313" key="1">
    <source>
        <dbReference type="EMBL" id="EAX48398.1"/>
    </source>
</evidence>
<organism evidence="1 2">
    <name type="scientific">Thermosinus carboxydivorans Nor1</name>
    <dbReference type="NCBI Taxonomy" id="401526"/>
    <lineage>
        <taxon>Bacteria</taxon>
        <taxon>Bacillati</taxon>
        <taxon>Bacillota</taxon>
        <taxon>Negativicutes</taxon>
        <taxon>Selenomonadales</taxon>
        <taxon>Sporomusaceae</taxon>
        <taxon>Thermosinus</taxon>
    </lineage>
</organism>
<accession>A1HNP2</accession>
<proteinExistence type="predicted"/>
<sequence length="107" mass="12148">MKGMSGMPPMMGMMVEKMGEGFNPMEMCKNMMEAVKTTAQMAGYATPEVMALFEDWVNQVEGEVLELMRQKGQVSPAEIAQELKVSEDTALYFISKLIRDKMEVLWR</sequence>
<dbReference type="SUPFAM" id="SSF46785">
    <property type="entry name" value="Winged helix' DNA-binding domain"/>
    <property type="match status" value="1"/>
</dbReference>
<dbReference type="Proteomes" id="UP000005139">
    <property type="component" value="Unassembled WGS sequence"/>
</dbReference>
<reference evidence="1 2" key="1">
    <citation type="submission" date="2007-01" db="EMBL/GenBank/DDBJ databases">
        <title>Annotation of the draft genome assembly of Thermosinus carboxydivorans Nor1.</title>
        <authorList>
            <consortium name="US DOE Joint Genome Institute (JGI-ORNL)"/>
            <person name="Larimer F."/>
            <person name="Land M."/>
            <person name="Hauser L."/>
        </authorList>
    </citation>
    <scope>NUCLEOTIDE SEQUENCE [LARGE SCALE GENOMIC DNA]</scope>
    <source>
        <strain evidence="1 2">Nor1</strain>
    </source>
</reference>
<comment type="caution">
    <text evidence="1">The sequence shown here is derived from an EMBL/GenBank/DDBJ whole genome shotgun (WGS) entry which is preliminary data.</text>
</comment>
<dbReference type="eggNOG" id="ENOG5033BZ2">
    <property type="taxonomic scope" value="Bacteria"/>
</dbReference>
<dbReference type="Pfam" id="PF13412">
    <property type="entry name" value="HTH_24"/>
    <property type="match status" value="1"/>
</dbReference>
<dbReference type="RefSeq" id="WP_007288646.1">
    <property type="nucleotide sequence ID" value="NZ_AAWL01000003.1"/>
</dbReference>